<dbReference type="PROSITE" id="PS00211">
    <property type="entry name" value="ABC_TRANSPORTER_1"/>
    <property type="match status" value="1"/>
</dbReference>
<evidence type="ECO:0000256" key="5">
    <source>
        <dbReference type="ARBA" id="ARBA00022989"/>
    </source>
</evidence>
<reference evidence="10 11" key="1">
    <citation type="submission" date="2018-01" db="EMBL/GenBank/DDBJ databases">
        <authorList>
            <person name="Gaut B.S."/>
            <person name="Morton B.R."/>
            <person name="Clegg M.T."/>
            <person name="Duvall M.R."/>
        </authorList>
    </citation>
    <scope>NUCLEOTIDE SEQUENCE [LARGE SCALE GENOMIC DNA]</scope>
    <source>
        <strain evidence="10">GP69</strain>
    </source>
</reference>
<dbReference type="InterPro" id="IPR011527">
    <property type="entry name" value="ABC1_TM_dom"/>
</dbReference>
<dbReference type="GO" id="GO:0005524">
    <property type="term" value="F:ATP binding"/>
    <property type="evidence" value="ECO:0007669"/>
    <property type="project" value="UniProtKB-KW"/>
</dbReference>
<keyword evidence="10" id="KW-0378">Hydrolase</keyword>
<dbReference type="GO" id="GO:0005886">
    <property type="term" value="C:plasma membrane"/>
    <property type="evidence" value="ECO:0007669"/>
    <property type="project" value="UniProtKB-SubCell"/>
</dbReference>
<feature type="transmembrane region" description="Helical" evidence="7">
    <location>
        <begin position="170"/>
        <end position="188"/>
    </location>
</feature>
<protein>
    <submittedName>
        <fullName evidence="10">Multidrug export ATP-binding/permease protein</fullName>
        <ecNumber evidence="10">3.6.3.-</ecNumber>
    </submittedName>
</protein>
<dbReference type="Pfam" id="PF00005">
    <property type="entry name" value="ABC_tran"/>
    <property type="match status" value="1"/>
</dbReference>
<dbReference type="GO" id="GO:0016887">
    <property type="term" value="F:ATP hydrolysis activity"/>
    <property type="evidence" value="ECO:0007669"/>
    <property type="project" value="InterPro"/>
</dbReference>
<evidence type="ECO:0000256" key="6">
    <source>
        <dbReference type="ARBA" id="ARBA00023136"/>
    </source>
</evidence>
<dbReference type="PANTHER" id="PTHR43394:SF1">
    <property type="entry name" value="ATP-BINDING CASSETTE SUB-FAMILY B MEMBER 10, MITOCHONDRIAL"/>
    <property type="match status" value="1"/>
</dbReference>
<feature type="domain" description="ABC transporter" evidence="8">
    <location>
        <begin position="346"/>
        <end position="585"/>
    </location>
</feature>
<feature type="domain" description="ABC transmembrane type-1" evidence="9">
    <location>
        <begin position="29"/>
        <end position="316"/>
    </location>
</feature>
<dbReference type="SUPFAM" id="SSF90123">
    <property type="entry name" value="ABC transporter transmembrane region"/>
    <property type="match status" value="1"/>
</dbReference>
<keyword evidence="5 7" id="KW-1133">Transmembrane helix</keyword>
<gene>
    <name evidence="10" type="ORF">AMURIS_00919</name>
</gene>
<dbReference type="Proteomes" id="UP000236311">
    <property type="component" value="Unassembled WGS sequence"/>
</dbReference>
<dbReference type="InterPro" id="IPR036640">
    <property type="entry name" value="ABC1_TM_sf"/>
</dbReference>
<keyword evidence="6 7" id="KW-0472">Membrane</keyword>
<evidence type="ECO:0000256" key="7">
    <source>
        <dbReference type="SAM" id="Phobius"/>
    </source>
</evidence>
<dbReference type="SMART" id="SM00382">
    <property type="entry name" value="AAA"/>
    <property type="match status" value="1"/>
</dbReference>
<dbReference type="Gene3D" id="3.40.50.300">
    <property type="entry name" value="P-loop containing nucleotide triphosphate hydrolases"/>
    <property type="match status" value="1"/>
</dbReference>
<evidence type="ECO:0000256" key="1">
    <source>
        <dbReference type="ARBA" id="ARBA00004651"/>
    </source>
</evidence>
<dbReference type="InterPro" id="IPR027417">
    <property type="entry name" value="P-loop_NTPase"/>
</dbReference>
<dbReference type="AlphaFoldDB" id="A0A2K4ZCN1"/>
<dbReference type="InterPro" id="IPR039421">
    <property type="entry name" value="Type_1_exporter"/>
</dbReference>
<keyword evidence="2 7" id="KW-0812">Transmembrane</keyword>
<dbReference type="RefSeq" id="WP_103238326.1">
    <property type="nucleotide sequence ID" value="NZ_JANJZD010000004.1"/>
</dbReference>
<feature type="transmembrane region" description="Helical" evidence="7">
    <location>
        <begin position="21"/>
        <end position="48"/>
    </location>
</feature>
<feature type="transmembrane region" description="Helical" evidence="7">
    <location>
        <begin position="68"/>
        <end position="96"/>
    </location>
</feature>
<dbReference type="SUPFAM" id="SSF52540">
    <property type="entry name" value="P-loop containing nucleoside triphosphate hydrolases"/>
    <property type="match status" value="1"/>
</dbReference>
<evidence type="ECO:0000256" key="3">
    <source>
        <dbReference type="ARBA" id="ARBA00022741"/>
    </source>
</evidence>
<keyword evidence="3" id="KW-0547">Nucleotide-binding</keyword>
<dbReference type="CDD" id="cd03228">
    <property type="entry name" value="ABCC_MRP_Like"/>
    <property type="match status" value="1"/>
</dbReference>
<dbReference type="PROSITE" id="PS50929">
    <property type="entry name" value="ABC_TM1F"/>
    <property type="match status" value="1"/>
</dbReference>
<dbReference type="EMBL" id="OFSM01000004">
    <property type="protein sequence ID" value="SOY28212.1"/>
    <property type="molecule type" value="Genomic_DNA"/>
</dbReference>
<evidence type="ECO:0000313" key="11">
    <source>
        <dbReference type="Proteomes" id="UP000236311"/>
    </source>
</evidence>
<dbReference type="EC" id="3.6.3.-" evidence="10"/>
<dbReference type="GO" id="GO:0015421">
    <property type="term" value="F:ABC-type oligopeptide transporter activity"/>
    <property type="evidence" value="ECO:0007669"/>
    <property type="project" value="TreeGrafter"/>
</dbReference>
<dbReference type="InterPro" id="IPR003439">
    <property type="entry name" value="ABC_transporter-like_ATP-bd"/>
</dbReference>
<name>A0A2K4ZCN1_9FIRM</name>
<dbReference type="OrthoDB" id="1699242at2"/>
<evidence type="ECO:0000259" key="9">
    <source>
        <dbReference type="PROSITE" id="PS50929"/>
    </source>
</evidence>
<dbReference type="Gene3D" id="1.20.1560.10">
    <property type="entry name" value="ABC transporter type 1, transmembrane domain"/>
    <property type="match status" value="1"/>
</dbReference>
<keyword evidence="11" id="KW-1185">Reference proteome</keyword>
<evidence type="ECO:0000259" key="8">
    <source>
        <dbReference type="PROSITE" id="PS50893"/>
    </source>
</evidence>
<accession>A0A2K4ZCN1</accession>
<dbReference type="PANTHER" id="PTHR43394">
    <property type="entry name" value="ATP-DEPENDENT PERMEASE MDL1, MITOCHONDRIAL"/>
    <property type="match status" value="1"/>
</dbReference>
<dbReference type="PROSITE" id="PS50893">
    <property type="entry name" value="ABC_TRANSPORTER_2"/>
    <property type="match status" value="1"/>
</dbReference>
<feature type="transmembrane region" description="Helical" evidence="7">
    <location>
        <begin position="139"/>
        <end position="164"/>
    </location>
</feature>
<sequence>MSEKKISPIKILKRITPLVFKATPFFFGLFIVVTILHGLSWAVKILFLQKFYNTTSEVINTGGSIKTIYISLIVYGVVIILAELVNALNNFLYLPFNQKVIGKLMQKVHLKISKIGAIEYENASTLDSINKAEMGINNIFNMVFSFIMMMAFFLPYVLFMGIWIFTIKPILAIVIVISMMPCLLTKLVQVSMYANLEDEIAPLRRSYDYYESTICSKEYFKETRILGVTNYFKRLYYDTMVVLNKKSLKVAKRACLFDLAGKGIGLAGYLAVLLLFVKALLTGDITAGTFAAIFTAIVKIQEMVGEMIHLVGDIGKNSGSINNLLDFIDMPETDGETKVNDFCEKIELKNVSFTYPGAKEESLTDVNLTIDKGETIAIVGHNGAGKSTLVRLITGIYQPTGGSVTLDGIPTKDIKPSSLYGLMSGVFQKFQKYQMTLRENVMISDPDTEREDGTLLETLKKADVDIESQSYPDGLETMLSREFDGVDLSGGQWQRVSIARGINRDSKVIVLDEPTAAIDPIEETKIYKKFKEISDERTTVLVTHRLGSARIADRIVVMENGRVAEIGTHDELIHKKGTYYVLFMSQAQWYENQNA</sequence>
<comment type="subcellular location">
    <subcellularLocation>
        <location evidence="1">Cell membrane</location>
        <topology evidence="1">Multi-pass membrane protein</topology>
    </subcellularLocation>
</comment>
<evidence type="ECO:0000313" key="10">
    <source>
        <dbReference type="EMBL" id="SOY28212.1"/>
    </source>
</evidence>
<keyword evidence="4 10" id="KW-0067">ATP-binding</keyword>
<dbReference type="InterPro" id="IPR017871">
    <property type="entry name" value="ABC_transporter-like_CS"/>
</dbReference>
<evidence type="ECO:0000256" key="2">
    <source>
        <dbReference type="ARBA" id="ARBA00022692"/>
    </source>
</evidence>
<proteinExistence type="predicted"/>
<evidence type="ECO:0000256" key="4">
    <source>
        <dbReference type="ARBA" id="ARBA00022840"/>
    </source>
</evidence>
<organism evidence="10 11">
    <name type="scientific">Acetatifactor muris</name>
    <dbReference type="NCBI Taxonomy" id="879566"/>
    <lineage>
        <taxon>Bacteria</taxon>
        <taxon>Bacillati</taxon>
        <taxon>Bacillota</taxon>
        <taxon>Clostridia</taxon>
        <taxon>Lachnospirales</taxon>
        <taxon>Lachnospiraceae</taxon>
        <taxon>Acetatifactor</taxon>
    </lineage>
</organism>
<feature type="transmembrane region" description="Helical" evidence="7">
    <location>
        <begin position="255"/>
        <end position="277"/>
    </location>
</feature>
<dbReference type="InterPro" id="IPR003593">
    <property type="entry name" value="AAA+_ATPase"/>
</dbReference>